<keyword evidence="3" id="KW-1185">Reference proteome</keyword>
<dbReference type="CDD" id="cd22191">
    <property type="entry name" value="DPBB_RlpA_EXP_N-like"/>
    <property type="match status" value="1"/>
</dbReference>
<dbReference type="AlphaFoldDB" id="A0AAN6Z2D1"/>
<sequence>MGACGFDDTGKDLKENLVAVSAALMGAQSNGNPMCNKGITIRAGGKTIQATVRDKCPSCAPGDIDGTEKMFNELFGSLTDGRRAIEWWFN</sequence>
<dbReference type="PANTHER" id="PTHR31836">
    <property type="match status" value="1"/>
</dbReference>
<evidence type="ECO:0008006" key="4">
    <source>
        <dbReference type="Google" id="ProtNLM"/>
    </source>
</evidence>
<gene>
    <name evidence="2" type="ORF">N657DRAFT_599625</name>
</gene>
<dbReference type="InterPro" id="IPR051477">
    <property type="entry name" value="Expansin_CellWall"/>
</dbReference>
<evidence type="ECO:0000256" key="1">
    <source>
        <dbReference type="ARBA" id="ARBA00022729"/>
    </source>
</evidence>
<protein>
    <recommendedName>
        <fullName evidence="4">RlpA-like double-psi beta-barrel-protein domain-containing protein-containing protein</fullName>
    </recommendedName>
</protein>
<evidence type="ECO:0000313" key="3">
    <source>
        <dbReference type="Proteomes" id="UP001302602"/>
    </source>
</evidence>
<reference evidence="2" key="2">
    <citation type="submission" date="2023-05" db="EMBL/GenBank/DDBJ databases">
        <authorList>
            <consortium name="Lawrence Berkeley National Laboratory"/>
            <person name="Steindorff A."/>
            <person name="Hensen N."/>
            <person name="Bonometti L."/>
            <person name="Westerberg I."/>
            <person name="Brannstrom I.O."/>
            <person name="Guillou S."/>
            <person name="Cros-Aarteil S."/>
            <person name="Calhoun S."/>
            <person name="Haridas S."/>
            <person name="Kuo A."/>
            <person name="Mondo S."/>
            <person name="Pangilinan J."/>
            <person name="Riley R."/>
            <person name="Labutti K."/>
            <person name="Andreopoulos B."/>
            <person name="Lipzen A."/>
            <person name="Chen C."/>
            <person name="Yanf M."/>
            <person name="Daum C."/>
            <person name="Ng V."/>
            <person name="Clum A."/>
            <person name="Ohm R."/>
            <person name="Martin F."/>
            <person name="Silar P."/>
            <person name="Natvig D."/>
            <person name="Lalanne C."/>
            <person name="Gautier V."/>
            <person name="Ament-Velasquez S.L."/>
            <person name="Kruys A."/>
            <person name="Hutchinson M.I."/>
            <person name="Powell A.J."/>
            <person name="Barry K."/>
            <person name="Miller A.N."/>
            <person name="Grigoriev I.V."/>
            <person name="Debuchy R."/>
            <person name="Gladieux P."/>
            <person name="Thoren M.H."/>
            <person name="Johannesson H."/>
        </authorList>
    </citation>
    <scope>NUCLEOTIDE SEQUENCE</scope>
    <source>
        <strain evidence="2">CBS 731.68</strain>
    </source>
</reference>
<comment type="caution">
    <text evidence="2">The sequence shown here is derived from an EMBL/GenBank/DDBJ whole genome shotgun (WGS) entry which is preliminary data.</text>
</comment>
<dbReference type="PANTHER" id="PTHR31836:SF28">
    <property type="entry name" value="SRCR DOMAIN-CONTAINING PROTEIN-RELATED"/>
    <property type="match status" value="1"/>
</dbReference>
<keyword evidence="1" id="KW-0732">Signal</keyword>
<dbReference type="Proteomes" id="UP001302602">
    <property type="component" value="Unassembled WGS sequence"/>
</dbReference>
<dbReference type="EMBL" id="MU853231">
    <property type="protein sequence ID" value="KAK4122452.1"/>
    <property type="molecule type" value="Genomic_DNA"/>
</dbReference>
<evidence type="ECO:0000313" key="2">
    <source>
        <dbReference type="EMBL" id="KAK4122452.1"/>
    </source>
</evidence>
<dbReference type="InterPro" id="IPR036908">
    <property type="entry name" value="RlpA-like_sf"/>
</dbReference>
<dbReference type="GeneID" id="87826829"/>
<organism evidence="2 3">
    <name type="scientific">Parathielavia appendiculata</name>
    <dbReference type="NCBI Taxonomy" id="2587402"/>
    <lineage>
        <taxon>Eukaryota</taxon>
        <taxon>Fungi</taxon>
        <taxon>Dikarya</taxon>
        <taxon>Ascomycota</taxon>
        <taxon>Pezizomycotina</taxon>
        <taxon>Sordariomycetes</taxon>
        <taxon>Sordariomycetidae</taxon>
        <taxon>Sordariales</taxon>
        <taxon>Chaetomiaceae</taxon>
        <taxon>Parathielavia</taxon>
    </lineage>
</organism>
<reference evidence="2" key="1">
    <citation type="journal article" date="2023" name="Mol. Phylogenet. Evol.">
        <title>Genome-scale phylogeny and comparative genomics of the fungal order Sordariales.</title>
        <authorList>
            <person name="Hensen N."/>
            <person name="Bonometti L."/>
            <person name="Westerberg I."/>
            <person name="Brannstrom I.O."/>
            <person name="Guillou S."/>
            <person name="Cros-Aarteil S."/>
            <person name="Calhoun S."/>
            <person name="Haridas S."/>
            <person name="Kuo A."/>
            <person name="Mondo S."/>
            <person name="Pangilinan J."/>
            <person name="Riley R."/>
            <person name="LaButti K."/>
            <person name="Andreopoulos B."/>
            <person name="Lipzen A."/>
            <person name="Chen C."/>
            <person name="Yan M."/>
            <person name="Daum C."/>
            <person name="Ng V."/>
            <person name="Clum A."/>
            <person name="Steindorff A."/>
            <person name="Ohm R.A."/>
            <person name="Martin F."/>
            <person name="Silar P."/>
            <person name="Natvig D.O."/>
            <person name="Lalanne C."/>
            <person name="Gautier V."/>
            <person name="Ament-Velasquez S.L."/>
            <person name="Kruys A."/>
            <person name="Hutchinson M.I."/>
            <person name="Powell A.J."/>
            <person name="Barry K."/>
            <person name="Miller A.N."/>
            <person name="Grigoriev I.V."/>
            <person name="Debuchy R."/>
            <person name="Gladieux P."/>
            <person name="Hiltunen Thoren M."/>
            <person name="Johannesson H."/>
        </authorList>
    </citation>
    <scope>NUCLEOTIDE SEQUENCE</scope>
    <source>
        <strain evidence="2">CBS 731.68</strain>
    </source>
</reference>
<name>A0AAN6Z2D1_9PEZI</name>
<proteinExistence type="predicted"/>
<dbReference type="Gene3D" id="2.40.40.10">
    <property type="entry name" value="RlpA-like domain"/>
    <property type="match status" value="1"/>
</dbReference>
<dbReference type="SUPFAM" id="SSF50685">
    <property type="entry name" value="Barwin-like endoglucanases"/>
    <property type="match status" value="1"/>
</dbReference>
<accession>A0AAN6Z2D1</accession>
<dbReference type="RefSeq" id="XP_062646223.1">
    <property type="nucleotide sequence ID" value="XM_062790059.1"/>
</dbReference>
<feature type="non-terminal residue" evidence="2">
    <location>
        <position position="90"/>
    </location>
</feature>